<keyword evidence="2" id="KW-1185">Reference proteome</keyword>
<accession>A0A4Q1URY7</accession>
<sequence length="61" mass="6282">MAMATVITVGTAIAGITMVGTADAATGVITTTDQIAQAWMNGRMLPCAHLVFVRLFLISSA</sequence>
<reference evidence="1 2" key="1">
    <citation type="submission" date="2017-03" db="EMBL/GenBank/DDBJ databases">
        <authorList>
            <person name="Safronova V.I."/>
            <person name="Sazanova A.L."/>
            <person name="Chirak E.R."/>
        </authorList>
    </citation>
    <scope>NUCLEOTIDE SEQUENCE [LARGE SCALE GENOMIC DNA]</scope>
    <source>
        <strain evidence="1 2">Opo-243</strain>
    </source>
</reference>
<dbReference type="AlphaFoldDB" id="A0A4Q1URY7"/>
<evidence type="ECO:0000313" key="2">
    <source>
        <dbReference type="Proteomes" id="UP000290819"/>
    </source>
</evidence>
<comment type="caution">
    <text evidence="1">The sequence shown here is derived from an EMBL/GenBank/DDBJ whole genome shotgun (WGS) entry which is preliminary data.</text>
</comment>
<dbReference type="EMBL" id="MZXW01000041">
    <property type="protein sequence ID" value="RXT39410.1"/>
    <property type="molecule type" value="Genomic_DNA"/>
</dbReference>
<protein>
    <submittedName>
        <fullName evidence="1">Uncharacterized protein</fullName>
    </submittedName>
</protein>
<gene>
    <name evidence="1" type="ORF">B5V03_30205</name>
</gene>
<evidence type="ECO:0000313" key="1">
    <source>
        <dbReference type="EMBL" id="RXT39410.1"/>
    </source>
</evidence>
<name>A0A4Q1URY7_9BRAD</name>
<proteinExistence type="predicted"/>
<organism evidence="1 2">
    <name type="scientific">Bradyrhizobium betae</name>
    <dbReference type="NCBI Taxonomy" id="244734"/>
    <lineage>
        <taxon>Bacteria</taxon>
        <taxon>Pseudomonadati</taxon>
        <taxon>Pseudomonadota</taxon>
        <taxon>Alphaproteobacteria</taxon>
        <taxon>Hyphomicrobiales</taxon>
        <taxon>Nitrobacteraceae</taxon>
        <taxon>Bradyrhizobium</taxon>
    </lineage>
</organism>
<dbReference type="Proteomes" id="UP000290819">
    <property type="component" value="Unassembled WGS sequence"/>
</dbReference>